<dbReference type="InterPro" id="IPR037185">
    <property type="entry name" value="EmrE-like"/>
</dbReference>
<evidence type="ECO:0000256" key="2">
    <source>
        <dbReference type="SAM" id="Phobius"/>
    </source>
</evidence>
<feature type="transmembrane region" description="Helical" evidence="2">
    <location>
        <begin position="37"/>
        <end position="56"/>
    </location>
</feature>
<keyword evidence="2" id="KW-0472">Membrane</keyword>
<reference evidence="4 5" key="1">
    <citation type="submission" date="2016-06" db="EMBL/GenBank/DDBJ databases">
        <authorList>
            <person name="Kjaerup R.B."/>
            <person name="Dalgaard T.S."/>
            <person name="Juul-Madsen H.R."/>
        </authorList>
    </citation>
    <scope>NUCLEOTIDE SEQUENCE [LARGE SCALE GENOMIC DNA]</scope>
    <source>
        <strain evidence="4 5">DSM 43818</strain>
    </source>
</reference>
<evidence type="ECO:0000313" key="4">
    <source>
        <dbReference type="EMBL" id="SCL13996.1"/>
    </source>
</evidence>
<feature type="domain" description="EamA" evidence="3">
    <location>
        <begin position="2"/>
        <end position="54"/>
    </location>
</feature>
<evidence type="ECO:0000259" key="3">
    <source>
        <dbReference type="Pfam" id="PF00892"/>
    </source>
</evidence>
<dbReference type="AlphaFoldDB" id="A0A1C6RA49"/>
<proteinExistence type="inferred from homology"/>
<gene>
    <name evidence="4" type="ORF">GA0070616_0299</name>
</gene>
<dbReference type="SUPFAM" id="SSF103481">
    <property type="entry name" value="Multidrug resistance efflux transporter EmrE"/>
    <property type="match status" value="1"/>
</dbReference>
<accession>A0A1C6RA49</accession>
<keyword evidence="5" id="KW-1185">Reference proteome</keyword>
<dbReference type="Proteomes" id="UP000199699">
    <property type="component" value="Unassembled WGS sequence"/>
</dbReference>
<organism evidence="4 5">
    <name type="scientific">Micromonospora nigra</name>
    <dbReference type="NCBI Taxonomy" id="145857"/>
    <lineage>
        <taxon>Bacteria</taxon>
        <taxon>Bacillati</taxon>
        <taxon>Actinomycetota</taxon>
        <taxon>Actinomycetes</taxon>
        <taxon>Micromonosporales</taxon>
        <taxon>Micromonosporaceae</taxon>
        <taxon>Micromonospora</taxon>
    </lineage>
</organism>
<comment type="similarity">
    <text evidence="1">Belongs to the EamA transporter family.</text>
</comment>
<dbReference type="InterPro" id="IPR000620">
    <property type="entry name" value="EamA_dom"/>
</dbReference>
<keyword evidence="2" id="KW-0812">Transmembrane</keyword>
<sequence length="63" mass="6600">MLCSWGTARVGPHAGAVNICPEPVFSAALAWTWLGQVLNPVQIAGGVIVIAAVIHLQRLRVIG</sequence>
<keyword evidence="2" id="KW-1133">Transmembrane helix</keyword>
<name>A0A1C6RA49_9ACTN</name>
<dbReference type="GO" id="GO:0016020">
    <property type="term" value="C:membrane"/>
    <property type="evidence" value="ECO:0007669"/>
    <property type="project" value="InterPro"/>
</dbReference>
<protein>
    <submittedName>
        <fullName evidence="4">EamA-like transporter family protein</fullName>
    </submittedName>
</protein>
<evidence type="ECO:0000313" key="5">
    <source>
        <dbReference type="Proteomes" id="UP000199699"/>
    </source>
</evidence>
<evidence type="ECO:0000256" key="1">
    <source>
        <dbReference type="ARBA" id="ARBA00007362"/>
    </source>
</evidence>
<dbReference type="Pfam" id="PF00892">
    <property type="entry name" value="EamA"/>
    <property type="match status" value="1"/>
</dbReference>
<dbReference type="EMBL" id="FMHT01000003">
    <property type="protein sequence ID" value="SCL13996.1"/>
    <property type="molecule type" value="Genomic_DNA"/>
</dbReference>